<dbReference type="GO" id="GO:0016787">
    <property type="term" value="F:hydrolase activity"/>
    <property type="evidence" value="ECO:0007669"/>
    <property type="project" value="UniProtKB-KW"/>
</dbReference>
<organism evidence="5 6">
    <name type="scientific">Crossiella equi</name>
    <dbReference type="NCBI Taxonomy" id="130796"/>
    <lineage>
        <taxon>Bacteria</taxon>
        <taxon>Bacillati</taxon>
        <taxon>Actinomycetota</taxon>
        <taxon>Actinomycetes</taxon>
        <taxon>Pseudonocardiales</taxon>
        <taxon>Pseudonocardiaceae</taxon>
        <taxon>Crossiella</taxon>
    </lineage>
</organism>
<dbReference type="EC" id="3.1.1.-" evidence="3"/>
<dbReference type="InterPro" id="IPR019826">
    <property type="entry name" value="Carboxylesterase_B_AS"/>
</dbReference>
<comment type="caution">
    <text evidence="5">The sequence shown here is derived from an EMBL/GenBank/DDBJ whole genome shotgun (WGS) entry which is preliminary data.</text>
</comment>
<dbReference type="Gene3D" id="3.40.50.1820">
    <property type="entry name" value="alpha/beta hydrolase"/>
    <property type="match status" value="1"/>
</dbReference>
<feature type="chain" id="PRO_5044985222" description="Carboxylic ester hydrolase" evidence="3">
    <location>
        <begin position="25"/>
        <end position="504"/>
    </location>
</feature>
<dbReference type="InterPro" id="IPR029058">
    <property type="entry name" value="AB_hydrolase_fold"/>
</dbReference>
<accession>A0ABS5AT35</accession>
<evidence type="ECO:0000259" key="4">
    <source>
        <dbReference type="Pfam" id="PF00135"/>
    </source>
</evidence>
<dbReference type="Proteomes" id="UP001519363">
    <property type="component" value="Unassembled WGS sequence"/>
</dbReference>
<sequence>MRRELLGVVVALASLVGLVPAAGAAPGVDPAVVRTEAGAVRGSVAEGVRRFQRVPFAAPPVGALRWRAPRPVVPWAGVREASGEPVMCAQAVPNQVFSTNEDCLYVNVTAPSTPGPHPVLVWLHGGAFSLGSGGVYDPARLVRSGDVVVVTVNYRLGVFGYFGHPALGADSGAYGLLDQLAALRWVRRNVRAFGGDPRAVTVAGESAGGLSICAMLTTQAAAGLFRRAVVQSGACSMSWPENGIAPGVPAGSPYLPVDQVRDKGERLVAEQGCRDLDCLRKKEPSALFGTGGLVHRFQQLAYGGPVLPRRPVDALRDGRVLPVPVLIGGNQDEARLFAGYFEAVDEARYRELLAAAFREQAGQVLARYPVSAHGTPIAAWAAVLTDRVWACPALETARLLRAVAPTHAYEFADRSAPLNLGVVPPPGLPSLGAYHGAELGYLFDSVTTGTLTTPAQQALSAEMIGDWAAFTRGERLPWPRFPAVRQFGGPRADHQCGFWAGITA</sequence>
<evidence type="ECO:0000313" key="6">
    <source>
        <dbReference type="Proteomes" id="UP001519363"/>
    </source>
</evidence>
<dbReference type="InterPro" id="IPR050309">
    <property type="entry name" value="Type-B_Carboxylest/Lipase"/>
</dbReference>
<evidence type="ECO:0000256" key="1">
    <source>
        <dbReference type="ARBA" id="ARBA00005964"/>
    </source>
</evidence>
<dbReference type="SUPFAM" id="SSF53474">
    <property type="entry name" value="alpha/beta-Hydrolases"/>
    <property type="match status" value="1"/>
</dbReference>
<evidence type="ECO:0000313" key="5">
    <source>
        <dbReference type="EMBL" id="MBP2479364.1"/>
    </source>
</evidence>
<dbReference type="InterPro" id="IPR002018">
    <property type="entry name" value="CarbesteraseB"/>
</dbReference>
<protein>
    <recommendedName>
        <fullName evidence="3">Carboxylic ester hydrolase</fullName>
        <ecNumber evidence="3">3.1.1.-</ecNumber>
    </recommendedName>
</protein>
<feature type="domain" description="Carboxylesterase type B" evidence="4">
    <location>
        <begin position="30"/>
        <end position="472"/>
    </location>
</feature>
<comment type="similarity">
    <text evidence="1 3">Belongs to the type-B carboxylesterase/lipase family.</text>
</comment>
<proteinExistence type="inferred from homology"/>
<evidence type="ECO:0000256" key="3">
    <source>
        <dbReference type="RuleBase" id="RU361235"/>
    </source>
</evidence>
<keyword evidence="6" id="KW-1185">Reference proteome</keyword>
<keyword evidence="2 3" id="KW-0378">Hydrolase</keyword>
<dbReference type="PANTHER" id="PTHR11559">
    <property type="entry name" value="CARBOXYLESTERASE"/>
    <property type="match status" value="1"/>
</dbReference>
<dbReference type="RefSeq" id="WP_086782384.1">
    <property type="nucleotide sequence ID" value="NZ_JAGIOO010000001.1"/>
</dbReference>
<dbReference type="PROSITE" id="PS00122">
    <property type="entry name" value="CARBOXYLESTERASE_B_1"/>
    <property type="match status" value="1"/>
</dbReference>
<gene>
    <name evidence="5" type="ORF">JOF53_008236</name>
</gene>
<dbReference type="Pfam" id="PF00135">
    <property type="entry name" value="COesterase"/>
    <property type="match status" value="1"/>
</dbReference>
<name>A0ABS5AT35_9PSEU</name>
<reference evidence="5 6" key="1">
    <citation type="submission" date="2021-03" db="EMBL/GenBank/DDBJ databases">
        <title>Sequencing the genomes of 1000 actinobacteria strains.</title>
        <authorList>
            <person name="Klenk H.-P."/>
        </authorList>
    </citation>
    <scope>NUCLEOTIDE SEQUENCE [LARGE SCALE GENOMIC DNA]</scope>
    <source>
        <strain evidence="5 6">DSM 44580</strain>
    </source>
</reference>
<feature type="signal peptide" evidence="3">
    <location>
        <begin position="1"/>
        <end position="24"/>
    </location>
</feature>
<evidence type="ECO:0000256" key="2">
    <source>
        <dbReference type="ARBA" id="ARBA00022801"/>
    </source>
</evidence>
<dbReference type="EMBL" id="JAGIOO010000001">
    <property type="protein sequence ID" value="MBP2479364.1"/>
    <property type="molecule type" value="Genomic_DNA"/>
</dbReference>
<keyword evidence="3" id="KW-0732">Signal</keyword>